<organism evidence="4 5">
    <name type="scientific">Haloplanus litoreus</name>
    <dbReference type="NCBI Taxonomy" id="767515"/>
    <lineage>
        <taxon>Archaea</taxon>
        <taxon>Methanobacteriati</taxon>
        <taxon>Methanobacteriota</taxon>
        <taxon>Stenosarchaea group</taxon>
        <taxon>Halobacteria</taxon>
        <taxon>Halobacteriales</taxon>
        <taxon>Haloferacaceae</taxon>
        <taxon>Haloplanus</taxon>
    </lineage>
</organism>
<evidence type="ECO:0000313" key="4">
    <source>
        <dbReference type="EMBL" id="MFC7255047.1"/>
    </source>
</evidence>
<protein>
    <submittedName>
        <fullName evidence="4">Type IV pilin</fullName>
    </submittedName>
</protein>
<feature type="transmembrane region" description="Helical" evidence="2">
    <location>
        <begin position="12"/>
        <end position="32"/>
    </location>
</feature>
<dbReference type="Pfam" id="PF07790">
    <property type="entry name" value="Pilin_N"/>
    <property type="match status" value="1"/>
</dbReference>
<feature type="region of interest" description="Disordered" evidence="1">
    <location>
        <begin position="154"/>
        <end position="219"/>
    </location>
</feature>
<keyword evidence="2" id="KW-0812">Transmembrane</keyword>
<feature type="compositionally biased region" description="Acidic residues" evidence="1">
    <location>
        <begin position="181"/>
        <end position="219"/>
    </location>
</feature>
<dbReference type="Proteomes" id="UP001596434">
    <property type="component" value="Unassembled WGS sequence"/>
</dbReference>
<dbReference type="AlphaFoldDB" id="A0ABD5ZX44"/>
<sequence length="219" mass="22785">MPDRAQSDAVGAVLLVGLVTVSVGVVGAYAVGAMTDGTDTPRVDVTGEVRTDGITLSNQGGGSLPSESLRLSVRVNGSETPLSWGDGTLSGGAESFDPGEIWSVARSDDPDSVVTVRLIHRPSNTVLFRVERSPTSGESVNADTGGYIEAVDSEGEVAGESESTLEPSPSTPESTPTTEPPTDECDEDGEDCEDEGEDENDDDGPPWDDDNDGPPWDDD</sequence>
<dbReference type="InterPro" id="IPR012859">
    <property type="entry name" value="Pilin_N_archaeal"/>
</dbReference>
<evidence type="ECO:0000313" key="5">
    <source>
        <dbReference type="Proteomes" id="UP001596434"/>
    </source>
</evidence>
<dbReference type="RefSeq" id="WP_379703255.1">
    <property type="nucleotide sequence ID" value="NZ_JBHTAT010000001.1"/>
</dbReference>
<evidence type="ECO:0000256" key="1">
    <source>
        <dbReference type="SAM" id="MobiDB-lite"/>
    </source>
</evidence>
<name>A0ABD5ZX44_9EURY</name>
<keyword evidence="2" id="KW-1133">Transmembrane helix</keyword>
<proteinExistence type="predicted"/>
<dbReference type="EMBL" id="JBHTAT010000001">
    <property type="protein sequence ID" value="MFC7255047.1"/>
    <property type="molecule type" value="Genomic_DNA"/>
</dbReference>
<gene>
    <name evidence="4" type="ORF">ACFQKE_07030</name>
</gene>
<feature type="compositionally biased region" description="Low complexity" evidence="1">
    <location>
        <begin position="160"/>
        <end position="177"/>
    </location>
</feature>
<keyword evidence="5" id="KW-1185">Reference proteome</keyword>
<reference evidence="4 5" key="1">
    <citation type="journal article" date="2019" name="Int. J. Syst. Evol. Microbiol.">
        <title>The Global Catalogue of Microorganisms (GCM) 10K type strain sequencing project: providing services to taxonomists for standard genome sequencing and annotation.</title>
        <authorList>
            <consortium name="The Broad Institute Genomics Platform"/>
            <consortium name="The Broad Institute Genome Sequencing Center for Infectious Disease"/>
            <person name="Wu L."/>
            <person name="Ma J."/>
        </authorList>
    </citation>
    <scope>NUCLEOTIDE SEQUENCE [LARGE SCALE GENOMIC DNA]</scope>
    <source>
        <strain evidence="4 5">GX21</strain>
    </source>
</reference>
<evidence type="ECO:0000256" key="2">
    <source>
        <dbReference type="SAM" id="Phobius"/>
    </source>
</evidence>
<comment type="caution">
    <text evidence="4">The sequence shown here is derived from an EMBL/GenBank/DDBJ whole genome shotgun (WGS) entry which is preliminary data.</text>
</comment>
<accession>A0ABD5ZX44</accession>
<keyword evidence="2" id="KW-0472">Membrane</keyword>
<evidence type="ECO:0000259" key="3">
    <source>
        <dbReference type="Pfam" id="PF07790"/>
    </source>
</evidence>
<dbReference type="GeneID" id="96953389"/>
<feature type="domain" description="Archaeal Type IV pilin N-terminal" evidence="3">
    <location>
        <begin position="5"/>
        <end position="77"/>
    </location>
</feature>